<dbReference type="Proteomes" id="UP001319827">
    <property type="component" value="Chromosome"/>
</dbReference>
<organism evidence="4 5">
    <name type="scientific">Desulfuromonas versatilis</name>
    <dbReference type="NCBI Taxonomy" id="2802975"/>
    <lineage>
        <taxon>Bacteria</taxon>
        <taxon>Pseudomonadati</taxon>
        <taxon>Thermodesulfobacteriota</taxon>
        <taxon>Desulfuromonadia</taxon>
        <taxon>Desulfuromonadales</taxon>
        <taxon>Desulfuromonadaceae</taxon>
        <taxon>Desulfuromonas</taxon>
    </lineage>
</organism>
<dbReference type="EC" id="3.5.1.44" evidence="3"/>
<comment type="catalytic activity">
    <reaction evidence="3">
        <text>L-glutaminyl-[protein] + H2O = L-glutamyl-[protein] + NH4(+)</text>
        <dbReference type="Rhea" id="RHEA:16441"/>
        <dbReference type="Rhea" id="RHEA-COMP:10207"/>
        <dbReference type="Rhea" id="RHEA-COMP:10208"/>
        <dbReference type="ChEBI" id="CHEBI:15377"/>
        <dbReference type="ChEBI" id="CHEBI:28938"/>
        <dbReference type="ChEBI" id="CHEBI:29973"/>
        <dbReference type="ChEBI" id="CHEBI:30011"/>
        <dbReference type="EC" id="3.5.1.44"/>
    </reaction>
</comment>
<dbReference type="PANTHER" id="PTHR35147">
    <property type="entry name" value="CHEMORECEPTOR GLUTAMINE DEAMIDASE CHED-RELATED"/>
    <property type="match status" value="1"/>
</dbReference>
<sequence>MTPQLRVGISELQVAQAPAELATFGLGSCLGIVLYDPGQKVGGLAHTLLPAPRQGREEARPSKFVSTAIGLMLEQLEELGAARERIWAKIIGGANMFESLHPSPEEGIGARNARCARELLAALGVPLLAEDVGGNYGRTVFFDLASGQVLVRSVRGGEKIITL</sequence>
<comment type="similarity">
    <text evidence="3">Belongs to the CheD family.</text>
</comment>
<protein>
    <recommendedName>
        <fullName evidence="3">Probable chemoreceptor glutamine deamidase CheD</fullName>
        <ecNumber evidence="3">3.5.1.44</ecNumber>
    </recommendedName>
</protein>
<evidence type="ECO:0000256" key="2">
    <source>
        <dbReference type="ARBA" id="ARBA00022801"/>
    </source>
</evidence>
<dbReference type="InterPro" id="IPR011324">
    <property type="entry name" value="Cytotoxic_necrot_fac-like_cat"/>
</dbReference>
<accession>A0ABM8I215</accession>
<keyword evidence="1 3" id="KW-0145">Chemotaxis</keyword>
<dbReference type="InterPro" id="IPR038592">
    <property type="entry name" value="CheD-like_sf"/>
</dbReference>
<evidence type="ECO:0000313" key="5">
    <source>
        <dbReference type="Proteomes" id="UP001319827"/>
    </source>
</evidence>
<reference evidence="4 5" key="1">
    <citation type="journal article" date="2016" name="C (Basel)">
        <title>Selective Growth of and Electricity Production by Marine Exoelectrogenic Bacteria in Self-Aggregated Hydrogel of Microbially Reduced Graphene Oxide.</title>
        <authorList>
            <person name="Yoshida N."/>
            <person name="Goto Y."/>
            <person name="Miyata Y."/>
        </authorList>
    </citation>
    <scope>NUCLEOTIDE SEQUENCE [LARGE SCALE GENOMIC DNA]</scope>
    <source>
        <strain evidence="4 5">NIT-T3</strain>
    </source>
</reference>
<dbReference type="InterPro" id="IPR005659">
    <property type="entry name" value="Chemorcpt_Glu_NH3ase_CheD"/>
</dbReference>
<dbReference type="Gene3D" id="3.30.1330.200">
    <property type="match status" value="1"/>
</dbReference>
<dbReference type="Pfam" id="PF03975">
    <property type="entry name" value="CheD"/>
    <property type="match status" value="1"/>
</dbReference>
<dbReference type="CDD" id="cd16352">
    <property type="entry name" value="CheD"/>
    <property type="match status" value="1"/>
</dbReference>
<evidence type="ECO:0000313" key="4">
    <source>
        <dbReference type="EMBL" id="BCR06860.1"/>
    </source>
</evidence>
<keyword evidence="2 3" id="KW-0378">Hydrolase</keyword>
<gene>
    <name evidence="4" type="primary">cheD3</name>
    <name evidence="3" type="synonym">cheD</name>
    <name evidence="4" type="ORF">DESUT3_39290</name>
</gene>
<name>A0ABM8I215_9BACT</name>
<comment type="function">
    <text evidence="3">Probably deamidates glutamine residues to glutamate on methyl-accepting chemotaxis receptors (MCPs), playing an important role in chemotaxis.</text>
</comment>
<dbReference type="EMBL" id="AP024355">
    <property type="protein sequence ID" value="BCR06860.1"/>
    <property type="molecule type" value="Genomic_DNA"/>
</dbReference>
<dbReference type="HAMAP" id="MF_01440">
    <property type="entry name" value="CheD"/>
    <property type="match status" value="1"/>
</dbReference>
<evidence type="ECO:0000256" key="1">
    <source>
        <dbReference type="ARBA" id="ARBA00022500"/>
    </source>
</evidence>
<dbReference type="RefSeq" id="WP_221250235.1">
    <property type="nucleotide sequence ID" value="NZ_AP024355.1"/>
</dbReference>
<dbReference type="SUPFAM" id="SSF64438">
    <property type="entry name" value="CNF1/YfiH-like putative cysteine hydrolases"/>
    <property type="match status" value="1"/>
</dbReference>
<dbReference type="PANTHER" id="PTHR35147:SF1">
    <property type="entry name" value="CHEMORECEPTOR GLUTAMINE DEAMIDASE CHED-RELATED"/>
    <property type="match status" value="1"/>
</dbReference>
<proteinExistence type="inferred from homology"/>
<evidence type="ECO:0000256" key="3">
    <source>
        <dbReference type="HAMAP-Rule" id="MF_01440"/>
    </source>
</evidence>
<keyword evidence="5" id="KW-1185">Reference proteome</keyword>
<reference evidence="4 5" key="2">
    <citation type="journal article" date="2021" name="Int. J. Syst. Evol. Microbiol.">
        <title>Isolation and Polyphasic Characterization of Desulfuromonas versatilis sp. Nov., an Electrogenic Bacteria Capable of Versatile Metabolism Isolated from a Graphene Oxide-Reducing Enrichment Culture.</title>
        <authorList>
            <person name="Xie L."/>
            <person name="Yoshida N."/>
            <person name="Ishii S."/>
            <person name="Meng L."/>
        </authorList>
    </citation>
    <scope>NUCLEOTIDE SEQUENCE [LARGE SCALE GENOMIC DNA]</scope>
    <source>
        <strain evidence="4 5">NIT-T3</strain>
    </source>
</reference>